<reference evidence="2" key="1">
    <citation type="journal article" date="2019" name="Int. J. Syst. Evol. Microbiol.">
        <title>The Global Catalogue of Microorganisms (GCM) 10K type strain sequencing project: providing services to taxonomists for standard genome sequencing and annotation.</title>
        <authorList>
            <consortium name="The Broad Institute Genomics Platform"/>
            <consortium name="The Broad Institute Genome Sequencing Center for Infectious Disease"/>
            <person name="Wu L."/>
            <person name="Ma J."/>
        </authorList>
    </citation>
    <scope>NUCLEOTIDE SEQUENCE [LARGE SCALE GENOMIC DNA]</scope>
    <source>
        <strain evidence="2">TBRC 5832</strain>
    </source>
</reference>
<evidence type="ECO:0000313" key="2">
    <source>
        <dbReference type="Proteomes" id="UP001595867"/>
    </source>
</evidence>
<protein>
    <recommendedName>
        <fullName evidence="3">Nucleotidyltransferase</fullName>
    </recommendedName>
</protein>
<gene>
    <name evidence="1" type="ORF">ACFO0C_35140</name>
</gene>
<proteinExistence type="predicted"/>
<dbReference type="RefSeq" id="WP_378071083.1">
    <property type="nucleotide sequence ID" value="NZ_JBHSBL010000024.1"/>
</dbReference>
<dbReference type="Gene3D" id="3.30.460.40">
    <property type="match status" value="1"/>
</dbReference>
<evidence type="ECO:0000313" key="1">
    <source>
        <dbReference type="EMBL" id="MFC4070195.1"/>
    </source>
</evidence>
<dbReference type="InterPro" id="IPR043519">
    <property type="entry name" value="NT_sf"/>
</dbReference>
<organism evidence="1 2">
    <name type="scientific">Actinoplanes subglobosus</name>
    <dbReference type="NCBI Taxonomy" id="1547892"/>
    <lineage>
        <taxon>Bacteria</taxon>
        <taxon>Bacillati</taxon>
        <taxon>Actinomycetota</taxon>
        <taxon>Actinomycetes</taxon>
        <taxon>Micromonosporales</taxon>
        <taxon>Micromonosporaceae</taxon>
        <taxon>Actinoplanes</taxon>
    </lineage>
</organism>
<accession>A0ABV8J599</accession>
<dbReference type="EMBL" id="JBHSBL010000024">
    <property type="protein sequence ID" value="MFC4070195.1"/>
    <property type="molecule type" value="Genomic_DNA"/>
</dbReference>
<dbReference type="SUPFAM" id="SSF81301">
    <property type="entry name" value="Nucleotidyltransferase"/>
    <property type="match status" value="1"/>
</dbReference>
<comment type="caution">
    <text evidence="1">The sequence shown here is derived from an EMBL/GenBank/DDBJ whole genome shotgun (WGS) entry which is preliminary data.</text>
</comment>
<dbReference type="Proteomes" id="UP001595867">
    <property type="component" value="Unassembled WGS sequence"/>
</dbReference>
<evidence type="ECO:0008006" key="3">
    <source>
        <dbReference type="Google" id="ProtNLM"/>
    </source>
</evidence>
<keyword evidence="2" id="KW-1185">Reference proteome</keyword>
<name>A0ABV8J599_9ACTN</name>
<sequence length="193" mass="21564">MTTSTLDPGRLEQALSPLLDHITPDRPYRLVGTAAALAQGVQLPTSDIDVLVSRRDDVDAFAAVLSPFPCRTPPTWLPEARQYFGAFTVAGIDLEVSTVEWPADTDTFECAGPGPWRHYTEVYLGRHTVPAVALELRLATELLRDRPDRWRPLIDHMRRHGGDRSLALRAMQDRKVAPLTQQKALDHWHSTPG</sequence>